<dbReference type="Proteomes" id="UP001488838">
    <property type="component" value="Unassembled WGS sequence"/>
</dbReference>
<reference evidence="1 2" key="1">
    <citation type="journal article" date="2023" name="bioRxiv">
        <title>Conserved and derived expression patterns and positive selection on dental genes reveal complex evolutionary context of ever-growing rodent molars.</title>
        <authorList>
            <person name="Calamari Z.T."/>
            <person name="Song A."/>
            <person name="Cohen E."/>
            <person name="Akter M."/>
            <person name="Roy R.D."/>
            <person name="Hallikas O."/>
            <person name="Christensen M.M."/>
            <person name="Li P."/>
            <person name="Marangoni P."/>
            <person name="Jernvall J."/>
            <person name="Klein O.D."/>
        </authorList>
    </citation>
    <scope>NUCLEOTIDE SEQUENCE [LARGE SCALE GENOMIC DNA]</scope>
    <source>
        <strain evidence="1">V071</strain>
    </source>
</reference>
<evidence type="ECO:0000313" key="2">
    <source>
        <dbReference type="Proteomes" id="UP001488838"/>
    </source>
</evidence>
<protein>
    <submittedName>
        <fullName evidence="1">Uncharacterized protein</fullName>
    </submittedName>
</protein>
<evidence type="ECO:0000313" key="1">
    <source>
        <dbReference type="EMBL" id="KAK7814272.1"/>
    </source>
</evidence>
<organism evidence="1 2">
    <name type="scientific">Myodes glareolus</name>
    <name type="common">Bank vole</name>
    <name type="synonym">Clethrionomys glareolus</name>
    <dbReference type="NCBI Taxonomy" id="447135"/>
    <lineage>
        <taxon>Eukaryota</taxon>
        <taxon>Metazoa</taxon>
        <taxon>Chordata</taxon>
        <taxon>Craniata</taxon>
        <taxon>Vertebrata</taxon>
        <taxon>Euteleostomi</taxon>
        <taxon>Mammalia</taxon>
        <taxon>Eutheria</taxon>
        <taxon>Euarchontoglires</taxon>
        <taxon>Glires</taxon>
        <taxon>Rodentia</taxon>
        <taxon>Myomorpha</taxon>
        <taxon>Muroidea</taxon>
        <taxon>Cricetidae</taxon>
        <taxon>Arvicolinae</taxon>
        <taxon>Myodes</taxon>
    </lineage>
</organism>
<accession>A0AAW0IIN0</accession>
<gene>
    <name evidence="1" type="ORF">U0070_000588</name>
</gene>
<proteinExistence type="predicted"/>
<comment type="caution">
    <text evidence="1">The sequence shown here is derived from an EMBL/GenBank/DDBJ whole genome shotgun (WGS) entry which is preliminary data.</text>
</comment>
<name>A0AAW0IIN0_MYOGA</name>
<sequence>MGWKEIKKNKNQKHFPALL</sequence>
<keyword evidence="2" id="KW-1185">Reference proteome</keyword>
<dbReference type="EMBL" id="JBBHLL010000125">
    <property type="protein sequence ID" value="KAK7814272.1"/>
    <property type="molecule type" value="Genomic_DNA"/>
</dbReference>
<dbReference type="AlphaFoldDB" id="A0AAW0IIN0"/>